<name>A0A1S6GKR4_9MYCO</name>
<protein>
    <recommendedName>
        <fullName evidence="1">DUF6998 domain-containing protein</fullName>
    </recommendedName>
</protein>
<evidence type="ECO:0000259" key="1">
    <source>
        <dbReference type="Pfam" id="PF22522"/>
    </source>
</evidence>
<dbReference type="EMBL" id="KY349138">
    <property type="protein sequence ID" value="AQS22390.1"/>
    <property type="molecule type" value="Genomic_DNA"/>
</dbReference>
<reference evidence="2" key="1">
    <citation type="submission" date="2016-12" db="EMBL/GenBank/DDBJ databases">
        <title>Complete plasmid sequence carrying type IV-like and type VII secretion systems from an atypical mycobacteria strain.</title>
        <authorList>
            <person name="Morgado S."/>
            <person name="Marin M."/>
            <person name="Fonseca E."/>
            <person name="Freitas F."/>
            <person name="Vicente A.C."/>
        </authorList>
    </citation>
    <scope>NUCLEOTIDE SEQUENCE</scope>
    <source>
        <strain evidence="2">CBMA 213</strain>
        <plasmid evidence="2">pCBMA213_2</plasmid>
    </source>
</reference>
<dbReference type="AlphaFoldDB" id="A0A1S6GKR4"/>
<proteinExistence type="predicted"/>
<accession>A0A1S6GKR4</accession>
<evidence type="ECO:0000313" key="2">
    <source>
        <dbReference type="EMBL" id="AQS22390.1"/>
    </source>
</evidence>
<dbReference type="RefSeq" id="WP_155909873.1">
    <property type="nucleotide sequence ID" value="NZ_MZMR01000015.1"/>
</dbReference>
<keyword evidence="2" id="KW-0614">Plasmid</keyword>
<sequence>MTDRTARTAELVTQLHEIVVELEELHPGRKFPLDGHLVGSLGEAAAEAMFDLELTRASTAGHDAVAADGRPVEIKATYGNRSVGIRATSDEHAQALIVLRLSRQAAVDHEVVYNGPLKDAAAVAGPLQKNGQAQVGLTRLRVVDTQIDADDRVPRRRLDAR</sequence>
<gene>
    <name evidence="2" type="ORF">pCBMA213_2_00026</name>
</gene>
<geneLocation type="plasmid" evidence="2">
    <name>pCBMA213_2</name>
</geneLocation>
<dbReference type="Pfam" id="PF22522">
    <property type="entry name" value="DUF6998"/>
    <property type="match status" value="1"/>
</dbReference>
<organism evidence="2">
    <name type="scientific">Mycolicibacterium sp. CBMA 213</name>
    <dbReference type="NCBI Taxonomy" id="1968788"/>
    <lineage>
        <taxon>Bacteria</taxon>
        <taxon>Bacillati</taxon>
        <taxon>Actinomycetota</taxon>
        <taxon>Actinomycetes</taxon>
        <taxon>Mycobacteriales</taxon>
        <taxon>Mycobacteriaceae</taxon>
        <taxon>Mycolicibacterium</taxon>
    </lineage>
</organism>
<dbReference type="InterPro" id="IPR054267">
    <property type="entry name" value="DUF6998"/>
</dbReference>
<feature type="domain" description="DUF6998" evidence="1">
    <location>
        <begin position="14"/>
        <end position="153"/>
    </location>
</feature>